<dbReference type="InterPro" id="IPR011992">
    <property type="entry name" value="EF-hand-dom_pair"/>
</dbReference>
<feature type="domain" description="EF-hand" evidence="1">
    <location>
        <begin position="496"/>
        <end position="531"/>
    </location>
</feature>
<protein>
    <submittedName>
        <fullName evidence="2">23S rRNA pseudouridine synthase</fullName>
    </submittedName>
</protein>
<dbReference type="GO" id="GO:0005509">
    <property type="term" value="F:calcium ion binding"/>
    <property type="evidence" value="ECO:0007669"/>
    <property type="project" value="InterPro"/>
</dbReference>
<dbReference type="GO" id="GO:0009982">
    <property type="term" value="F:pseudouridine synthase activity"/>
    <property type="evidence" value="ECO:0007669"/>
    <property type="project" value="InterPro"/>
</dbReference>
<dbReference type="SUPFAM" id="SSF55120">
    <property type="entry name" value="Pseudouridine synthase"/>
    <property type="match status" value="1"/>
</dbReference>
<dbReference type="PROSITE" id="PS01129">
    <property type="entry name" value="PSI_RLU"/>
    <property type="match status" value="1"/>
</dbReference>
<dbReference type="CDD" id="cd02557">
    <property type="entry name" value="PseudoU_synth_ScRIB2"/>
    <property type="match status" value="1"/>
</dbReference>
<dbReference type="InterPro" id="IPR020103">
    <property type="entry name" value="PsdUridine_synth_cat_dom_sf"/>
</dbReference>
<dbReference type="Gene3D" id="3.30.2350.10">
    <property type="entry name" value="Pseudouridine synthase"/>
    <property type="match status" value="1"/>
</dbReference>
<dbReference type="Proteomes" id="UP000078046">
    <property type="component" value="Unassembled WGS sequence"/>
</dbReference>
<dbReference type="GO" id="GO:0003723">
    <property type="term" value="F:RNA binding"/>
    <property type="evidence" value="ECO:0007669"/>
    <property type="project" value="InterPro"/>
</dbReference>
<dbReference type="PROSITE" id="PS50222">
    <property type="entry name" value="EF_HAND_2"/>
    <property type="match status" value="1"/>
</dbReference>
<reference evidence="2 3" key="1">
    <citation type="submission" date="2016-04" db="EMBL/GenBank/DDBJ databases">
        <title>The genome of Intoshia linei affirms orthonectids as highly simplified spiralians.</title>
        <authorList>
            <person name="Mikhailov K.V."/>
            <person name="Slusarev G.S."/>
            <person name="Nikitin M.A."/>
            <person name="Logacheva M.D."/>
            <person name="Penin A."/>
            <person name="Aleoshin V."/>
            <person name="Panchin Y.V."/>
        </authorList>
    </citation>
    <scope>NUCLEOTIDE SEQUENCE [LARGE SCALE GENOMIC DNA]</scope>
    <source>
        <strain evidence="2">Intl2013</strain>
        <tissue evidence="2">Whole animal</tissue>
    </source>
</reference>
<evidence type="ECO:0000313" key="2">
    <source>
        <dbReference type="EMBL" id="OAF70511.1"/>
    </source>
</evidence>
<dbReference type="OrthoDB" id="424794at2759"/>
<dbReference type="GO" id="GO:0000455">
    <property type="term" value="P:enzyme-directed rRNA pseudouridine synthesis"/>
    <property type="evidence" value="ECO:0007669"/>
    <property type="project" value="TreeGrafter"/>
</dbReference>
<accession>A0A177BAE7</accession>
<keyword evidence="3" id="KW-1185">Reference proteome</keyword>
<dbReference type="InterPro" id="IPR006145">
    <property type="entry name" value="PsdUridine_synth_RsuA/RluA"/>
</dbReference>
<dbReference type="InterPro" id="IPR050188">
    <property type="entry name" value="RluA_PseudoU_synthase"/>
</dbReference>
<feature type="non-terminal residue" evidence="2">
    <location>
        <position position="532"/>
    </location>
</feature>
<dbReference type="Gene3D" id="1.10.238.10">
    <property type="entry name" value="EF-hand"/>
    <property type="match status" value="1"/>
</dbReference>
<dbReference type="InterPro" id="IPR006224">
    <property type="entry name" value="PsdUridine_synth_RluA-like_CS"/>
</dbReference>
<dbReference type="Pfam" id="PF00849">
    <property type="entry name" value="PseudoU_synth_2"/>
    <property type="match status" value="1"/>
</dbReference>
<organism evidence="2 3">
    <name type="scientific">Intoshia linei</name>
    <dbReference type="NCBI Taxonomy" id="1819745"/>
    <lineage>
        <taxon>Eukaryota</taxon>
        <taxon>Metazoa</taxon>
        <taxon>Spiralia</taxon>
        <taxon>Lophotrochozoa</taxon>
        <taxon>Mesozoa</taxon>
        <taxon>Orthonectida</taxon>
        <taxon>Rhopaluridae</taxon>
        <taxon>Intoshia</taxon>
    </lineage>
</organism>
<sequence length="532" mass="62531">MSFQACDSNGEINNFEMKLKPTTKKILDEKTKQYTHCAICLEKFSENKHLKLGAIEECGHKYNGPKRTTISMSQSVYDIGTRYSYIHAEHRRIKPYYHFYQCYAKERWIGREYGQVIADEFKMKSYDLESYIKNGRIKVNHKKTSLSYVIQQSDLLTNLTHRHEGIVTNEKIEIIGETNDLIAFNKPASIPVHSCGRYHYNSFQYIVARELQIYDLRLCYRLDRMTSGCLILAKNKSTAAEMFQIIKSRDPRLSKVYICRVKGIFPFEKIVCDKPITKLSAKYGLMMISNDVVTENDPMYAYTTFEKVGVDEIAGESILKCYLKTGRMHQIRLHLQYIGFPIVDDILYNNVKLWGDDNGKGGIYDYSNEQIDQILRKYDDSFNGSMDIKGTTHPKDESYNEEYDDSCHFCKKGLAKFDIKNVVNKCEIIEWMEGFHYYTRKKNTMNKDNFQQFMHDMDYSNDFVIERVFKLLDVNFKNQILDESWINVLSIMCNTDNIDRIKFCFKVYDIKNSKYLAREDIYQLLKDTIIHS</sequence>
<dbReference type="PANTHER" id="PTHR21600">
    <property type="entry name" value="MITOCHONDRIAL RNA PSEUDOURIDINE SYNTHASE"/>
    <property type="match status" value="1"/>
</dbReference>
<evidence type="ECO:0000259" key="1">
    <source>
        <dbReference type="PROSITE" id="PS50222"/>
    </source>
</evidence>
<dbReference type="SUPFAM" id="SSF47473">
    <property type="entry name" value="EF-hand"/>
    <property type="match status" value="1"/>
</dbReference>
<evidence type="ECO:0000313" key="3">
    <source>
        <dbReference type="Proteomes" id="UP000078046"/>
    </source>
</evidence>
<comment type="caution">
    <text evidence="2">The sequence shown here is derived from an EMBL/GenBank/DDBJ whole genome shotgun (WGS) entry which is preliminary data.</text>
</comment>
<name>A0A177BAE7_9BILA</name>
<proteinExistence type="predicted"/>
<gene>
    <name evidence="2" type="ORF">A3Q56_01721</name>
</gene>
<dbReference type="EMBL" id="LWCA01000139">
    <property type="protein sequence ID" value="OAF70511.1"/>
    <property type="molecule type" value="Genomic_DNA"/>
</dbReference>
<dbReference type="InterPro" id="IPR002048">
    <property type="entry name" value="EF_hand_dom"/>
</dbReference>
<dbReference type="PANTHER" id="PTHR21600:SF40">
    <property type="entry name" value="PSEUDOURIDYLATE SYNTHASE RPUSD2"/>
    <property type="match status" value="1"/>
</dbReference>
<dbReference type="AlphaFoldDB" id="A0A177BAE7"/>